<proteinExistence type="predicted"/>
<comment type="caution">
    <text evidence="2">The sequence shown here is derived from an EMBL/GenBank/DDBJ whole genome shotgun (WGS) entry which is preliminary data.</text>
</comment>
<name>A0A9W6YY27_AMBMO</name>
<dbReference type="EMBL" id="BSXU01002061">
    <property type="protein sequence ID" value="GMG33865.1"/>
    <property type="molecule type" value="Genomic_DNA"/>
</dbReference>
<gene>
    <name evidence="2" type="ORF">Amon01_000434000</name>
</gene>
<feature type="compositionally biased region" description="Basic and acidic residues" evidence="1">
    <location>
        <begin position="9"/>
        <end position="27"/>
    </location>
</feature>
<keyword evidence="3" id="KW-1185">Reference proteome</keyword>
<sequence length="153" mass="17043">MSGLVTYEKNPDYKTKRQQKQQKEKEQNQQSFGYGGGYVAPDANLDADTFTYNTGSSSGSKREALKNLGTGVYNKLKDVDKDNLPMRIQLADESVLKKRVKASKTGGLHPSITDKDPNNFDYDLDELIAEEQEKDALDLKESVARANQGFSDV</sequence>
<evidence type="ECO:0000256" key="1">
    <source>
        <dbReference type="SAM" id="MobiDB-lite"/>
    </source>
</evidence>
<evidence type="ECO:0000313" key="2">
    <source>
        <dbReference type="EMBL" id="GMG33865.1"/>
    </source>
</evidence>
<protein>
    <submittedName>
        <fullName evidence="2">Unnamed protein product</fullName>
    </submittedName>
</protein>
<accession>A0A9W6YY27</accession>
<dbReference type="AlphaFoldDB" id="A0A9W6YY27"/>
<evidence type="ECO:0000313" key="3">
    <source>
        <dbReference type="Proteomes" id="UP001165063"/>
    </source>
</evidence>
<feature type="region of interest" description="Disordered" evidence="1">
    <location>
        <begin position="1"/>
        <end position="40"/>
    </location>
</feature>
<reference evidence="2" key="1">
    <citation type="submission" date="2023-04" db="EMBL/GenBank/DDBJ databases">
        <title>Ambrosiozyma monospora NBRC 1965.</title>
        <authorList>
            <person name="Ichikawa N."/>
            <person name="Sato H."/>
            <person name="Tonouchi N."/>
        </authorList>
    </citation>
    <scope>NUCLEOTIDE SEQUENCE</scope>
    <source>
        <strain evidence="2">NBRC 1965</strain>
    </source>
</reference>
<dbReference type="Proteomes" id="UP001165063">
    <property type="component" value="Unassembled WGS sequence"/>
</dbReference>
<dbReference type="OrthoDB" id="4092812at2759"/>
<organism evidence="2 3">
    <name type="scientific">Ambrosiozyma monospora</name>
    <name type="common">Yeast</name>
    <name type="synonym">Endomycopsis monosporus</name>
    <dbReference type="NCBI Taxonomy" id="43982"/>
    <lineage>
        <taxon>Eukaryota</taxon>
        <taxon>Fungi</taxon>
        <taxon>Dikarya</taxon>
        <taxon>Ascomycota</taxon>
        <taxon>Saccharomycotina</taxon>
        <taxon>Pichiomycetes</taxon>
        <taxon>Pichiales</taxon>
        <taxon>Pichiaceae</taxon>
        <taxon>Ambrosiozyma</taxon>
    </lineage>
</organism>